<feature type="transmembrane region" description="Helical" evidence="6">
    <location>
        <begin position="94"/>
        <end position="116"/>
    </location>
</feature>
<evidence type="ECO:0000256" key="1">
    <source>
        <dbReference type="ARBA" id="ARBA00004651"/>
    </source>
</evidence>
<feature type="transmembrane region" description="Helical" evidence="6">
    <location>
        <begin position="452"/>
        <end position="474"/>
    </location>
</feature>
<proteinExistence type="predicted"/>
<keyword evidence="5 6" id="KW-0472">Membrane</keyword>
<feature type="transmembrane region" description="Helical" evidence="6">
    <location>
        <begin position="272"/>
        <end position="293"/>
    </location>
</feature>
<feature type="transmembrane region" description="Helical" evidence="6">
    <location>
        <begin position="323"/>
        <end position="345"/>
    </location>
</feature>
<dbReference type="RefSeq" id="WP_274373581.1">
    <property type="nucleotide sequence ID" value="NZ_CP072943.1"/>
</dbReference>
<dbReference type="PANTHER" id="PTHR43652">
    <property type="entry name" value="BASIC AMINO ACID ANTIPORTER YFCC-RELATED"/>
    <property type="match status" value="1"/>
</dbReference>
<feature type="transmembrane region" description="Helical" evidence="6">
    <location>
        <begin position="176"/>
        <end position="199"/>
    </location>
</feature>
<evidence type="ECO:0000256" key="4">
    <source>
        <dbReference type="ARBA" id="ARBA00022989"/>
    </source>
</evidence>
<keyword evidence="8" id="KW-1185">Reference proteome</keyword>
<accession>A0A9Q7AN34</accession>
<feature type="transmembrane region" description="Helical" evidence="6">
    <location>
        <begin position="299"/>
        <end position="316"/>
    </location>
</feature>
<evidence type="ECO:0000256" key="3">
    <source>
        <dbReference type="ARBA" id="ARBA00022692"/>
    </source>
</evidence>
<dbReference type="EMBL" id="CP072943">
    <property type="protein sequence ID" value="QTX32353.1"/>
    <property type="molecule type" value="Genomic_DNA"/>
</dbReference>
<gene>
    <name evidence="7" type="ORF">KAR29_13810</name>
</gene>
<comment type="subcellular location">
    <subcellularLocation>
        <location evidence="1">Cell membrane</location>
        <topology evidence="1">Multi-pass membrane protein</topology>
    </subcellularLocation>
</comment>
<evidence type="ECO:0000313" key="8">
    <source>
        <dbReference type="Proteomes" id="UP000671879"/>
    </source>
</evidence>
<organism evidence="7 8">
    <name type="scientific">Aminithiophilus ramosus</name>
    <dbReference type="NCBI Taxonomy" id="3029084"/>
    <lineage>
        <taxon>Bacteria</taxon>
        <taxon>Thermotogati</taxon>
        <taxon>Synergistota</taxon>
        <taxon>Synergistia</taxon>
        <taxon>Synergistales</taxon>
        <taxon>Aminithiophilaceae</taxon>
        <taxon>Aminithiophilus</taxon>
    </lineage>
</organism>
<feature type="transmembrane region" description="Helical" evidence="6">
    <location>
        <begin position="153"/>
        <end position="169"/>
    </location>
</feature>
<evidence type="ECO:0000256" key="5">
    <source>
        <dbReference type="ARBA" id="ARBA00023136"/>
    </source>
</evidence>
<sequence length="479" mass="51764">MKEHGKEPGTGLEKEARKPLLQNLHVYVLLVGVLMMLTALTYVIPAGEYETFDDPVSGRTLLLPGSYHQVDSSPVSFFSMVGSIQRGMIDASDIIFFILFAYGFVNVLIESGTLFGAVGAMLRRFKGVGTLIIPSFMFLFGILGSTVGIFEEVYGLIPAFMGIFLALGYDGLVGGAVVVVGVATGFAAATLNPFTIGVAQKIAQLPFGSGWPFRVAVFIAFQSLAVFYVMRYAARVKRDPKLSFVDGVAFPMGEGVDEAQIRSYPFTGRHRISAFCLVLTVVLVITGTTQWGWYLDELAALFIIMMVVVGRINGYGFNRIAELFVAAVGRVALGALVVGLARSLTLVMTEGRIIHTVIYWASNVVSGLSHNFAAVGMLVVQNLLNFFIPSGSGQAAASMPIMVPLADALEIKRQVAVLAFQFGDGFSNLIWPTAVATECGIMGVPIQRWYRFMVPLFLLMFVLQVIFILVAVAINLGPA</sequence>
<dbReference type="InterPro" id="IPR018385">
    <property type="entry name" value="C4_dicarb_anaerob_car-like"/>
</dbReference>
<dbReference type="InterPro" id="IPR051679">
    <property type="entry name" value="DASS-Related_Transporters"/>
</dbReference>
<evidence type="ECO:0000256" key="2">
    <source>
        <dbReference type="ARBA" id="ARBA00022475"/>
    </source>
</evidence>
<feature type="transmembrane region" description="Helical" evidence="6">
    <location>
        <begin position="357"/>
        <end position="380"/>
    </location>
</feature>
<dbReference type="AlphaFoldDB" id="A0A9Q7AN34"/>
<keyword evidence="4 6" id="KW-1133">Transmembrane helix</keyword>
<evidence type="ECO:0000256" key="6">
    <source>
        <dbReference type="SAM" id="Phobius"/>
    </source>
</evidence>
<dbReference type="Pfam" id="PF03606">
    <property type="entry name" value="DcuC"/>
    <property type="match status" value="1"/>
</dbReference>
<keyword evidence="2" id="KW-1003">Cell membrane</keyword>
<reference evidence="8" key="1">
    <citation type="submission" date="2021-04" db="EMBL/GenBank/DDBJ databases">
        <title>A novel Synergistetes isolate from a pyrite-forming mixed culture.</title>
        <authorList>
            <person name="Bunk B."/>
            <person name="Sproer C."/>
            <person name="Spring S."/>
            <person name="Pester M."/>
        </authorList>
    </citation>
    <scope>NUCLEOTIDE SEQUENCE [LARGE SCALE GENOMIC DNA]</scope>
    <source>
        <strain evidence="8">J.5.4.2-T.3.5.2</strain>
    </source>
</reference>
<dbReference type="KEGG" id="aram:KAR29_13810"/>
<dbReference type="Proteomes" id="UP000671879">
    <property type="component" value="Chromosome"/>
</dbReference>
<dbReference type="PANTHER" id="PTHR43652:SF6">
    <property type="entry name" value="ARGININE REPRESSOR"/>
    <property type="match status" value="1"/>
</dbReference>
<feature type="transmembrane region" description="Helical" evidence="6">
    <location>
        <begin position="128"/>
        <end position="147"/>
    </location>
</feature>
<feature type="transmembrane region" description="Helical" evidence="6">
    <location>
        <begin position="211"/>
        <end position="230"/>
    </location>
</feature>
<feature type="transmembrane region" description="Helical" evidence="6">
    <location>
        <begin position="24"/>
        <end position="44"/>
    </location>
</feature>
<name>A0A9Q7AN34_9BACT</name>
<protein>
    <submittedName>
        <fullName evidence="7">YfcC family protein</fullName>
    </submittedName>
</protein>
<evidence type="ECO:0000313" key="7">
    <source>
        <dbReference type="EMBL" id="QTX32353.1"/>
    </source>
</evidence>
<keyword evidence="3 6" id="KW-0812">Transmembrane</keyword>
<dbReference type="GO" id="GO:0005886">
    <property type="term" value="C:plasma membrane"/>
    <property type="evidence" value="ECO:0007669"/>
    <property type="project" value="UniProtKB-SubCell"/>
</dbReference>